<keyword evidence="2" id="KW-1133">Transmembrane helix</keyword>
<dbReference type="PANTHER" id="PTHR13929:SF0">
    <property type="entry name" value="UBIA PRENYLTRANSFERASE DOMAIN-CONTAINING PROTEIN 1"/>
    <property type="match status" value="1"/>
</dbReference>
<sequence length="275" mass="31557">MKIIDLIRGLKIPLYFTSVSPVIIAFSFDHYKKLYLFIVMILIVLFMQAALNLSMDYYDYKNGKKLYNDDTLFPVGPYLIIKNHVNPKIIRYFFIITMLIAVSLGIYLLVITEKYYLIIIGIIAVIVSLLYVLPPVMLDNRGLGEISTFLSFGPLVYTGAVIVFNLNVDVFVLITGIFTGLLASAIRFLHHSIEDKPNGTRVTHFKEIYSLMLIPAFVITVYKLYLFVFLIPAFIIAIIHIIYIHGDPFKITRKTNEIVFIDIISTLLFVIYLTF</sequence>
<keyword evidence="2" id="KW-0472">Membrane</keyword>
<dbReference type="AlphaFoldDB" id="A0A8G2FXW7"/>
<dbReference type="PANTHER" id="PTHR13929">
    <property type="entry name" value="1,4-DIHYDROXY-2-NAPHTHOATE OCTAPRENYLTRANSFERASE"/>
    <property type="match status" value="1"/>
</dbReference>
<feature type="transmembrane region" description="Helical" evidence="2">
    <location>
        <begin position="225"/>
        <end position="246"/>
    </location>
</feature>
<dbReference type="Proteomes" id="UP000192315">
    <property type="component" value="Unassembled WGS sequence"/>
</dbReference>
<feature type="transmembrane region" description="Helical" evidence="2">
    <location>
        <begin position="258"/>
        <end position="274"/>
    </location>
</feature>
<evidence type="ECO:0000313" key="3">
    <source>
        <dbReference type="EMBL" id="SMD31509.1"/>
    </source>
</evidence>
<feature type="transmembrane region" description="Helical" evidence="2">
    <location>
        <begin position="34"/>
        <end position="55"/>
    </location>
</feature>
<organism evidence="3 4">
    <name type="scientific">Picrophilus torridus (strain ATCC 700027 / DSM 9790 / JCM 10055 / NBRC 100828 / KAW 2/3)</name>
    <dbReference type="NCBI Taxonomy" id="1122961"/>
    <lineage>
        <taxon>Archaea</taxon>
        <taxon>Methanobacteriati</taxon>
        <taxon>Thermoplasmatota</taxon>
        <taxon>Thermoplasmata</taxon>
        <taxon>Thermoplasmatales</taxon>
        <taxon>Picrophilaceae</taxon>
        <taxon>Picrophilus</taxon>
    </lineage>
</organism>
<dbReference type="InterPro" id="IPR026046">
    <property type="entry name" value="UBIAD1"/>
</dbReference>
<dbReference type="RefSeq" id="WP_084273195.1">
    <property type="nucleotide sequence ID" value="NZ_FWYE01000004.1"/>
</dbReference>
<accession>A0A8G2FXW7</accession>
<dbReference type="CDD" id="cd13962">
    <property type="entry name" value="PT_UbiA_UBIAD1"/>
    <property type="match status" value="1"/>
</dbReference>
<evidence type="ECO:0000256" key="1">
    <source>
        <dbReference type="ARBA" id="ARBA00022679"/>
    </source>
</evidence>
<feature type="transmembrane region" description="Helical" evidence="2">
    <location>
        <begin position="115"/>
        <end position="134"/>
    </location>
</feature>
<evidence type="ECO:0000256" key="2">
    <source>
        <dbReference type="SAM" id="Phobius"/>
    </source>
</evidence>
<comment type="caution">
    <text evidence="3">The sequence shown here is derived from an EMBL/GenBank/DDBJ whole genome shotgun (WGS) entry which is preliminary data.</text>
</comment>
<gene>
    <name evidence="3" type="ORF">SAMN02745355_1455</name>
</gene>
<keyword evidence="2" id="KW-0812">Transmembrane</keyword>
<dbReference type="GO" id="GO:0042371">
    <property type="term" value="P:vitamin K biosynthetic process"/>
    <property type="evidence" value="ECO:0007669"/>
    <property type="project" value="TreeGrafter"/>
</dbReference>
<feature type="transmembrane region" description="Helical" evidence="2">
    <location>
        <begin position="89"/>
        <end position="109"/>
    </location>
</feature>
<protein>
    <submittedName>
        <fullName evidence="3">1,4-dihydroxy-2-naphthoate prenyltransferase</fullName>
    </submittedName>
</protein>
<reference evidence="3 4" key="1">
    <citation type="submission" date="2017-04" db="EMBL/GenBank/DDBJ databases">
        <authorList>
            <person name="Varghese N."/>
            <person name="Submissions S."/>
        </authorList>
    </citation>
    <scope>NUCLEOTIDE SEQUENCE [LARGE SCALE GENOMIC DNA]</scope>
    <source>
        <strain evidence="3 4">DSM 9789</strain>
    </source>
</reference>
<keyword evidence="1 3" id="KW-0808">Transferase</keyword>
<proteinExistence type="predicted"/>
<evidence type="ECO:0000313" key="4">
    <source>
        <dbReference type="Proteomes" id="UP000192315"/>
    </source>
</evidence>
<name>A0A8G2FXW7_PICTO</name>
<dbReference type="GO" id="GO:0004659">
    <property type="term" value="F:prenyltransferase activity"/>
    <property type="evidence" value="ECO:0007669"/>
    <property type="project" value="InterPro"/>
</dbReference>
<dbReference type="GO" id="GO:0009234">
    <property type="term" value="P:menaquinone biosynthetic process"/>
    <property type="evidence" value="ECO:0007669"/>
    <property type="project" value="TreeGrafter"/>
</dbReference>
<dbReference type="EMBL" id="FWYE01000004">
    <property type="protein sequence ID" value="SMD31509.1"/>
    <property type="molecule type" value="Genomic_DNA"/>
</dbReference>
<keyword evidence="4" id="KW-1185">Reference proteome</keyword>
<feature type="transmembrane region" description="Helical" evidence="2">
    <location>
        <begin position="146"/>
        <end position="164"/>
    </location>
</feature>
<feature type="transmembrane region" description="Helical" evidence="2">
    <location>
        <begin position="170"/>
        <end position="190"/>
    </location>
</feature>